<dbReference type="SMART" id="SM00066">
    <property type="entry name" value="GAL4"/>
    <property type="match status" value="1"/>
</dbReference>
<keyword evidence="1" id="KW-0539">Nucleus</keyword>
<evidence type="ECO:0000256" key="1">
    <source>
        <dbReference type="ARBA" id="ARBA00023242"/>
    </source>
</evidence>
<organism evidence="3 4">
    <name type="scientific">Ophiocordyceps unilateralis</name>
    <name type="common">Zombie-ant fungus</name>
    <name type="synonym">Torrubia unilateralis</name>
    <dbReference type="NCBI Taxonomy" id="268505"/>
    <lineage>
        <taxon>Eukaryota</taxon>
        <taxon>Fungi</taxon>
        <taxon>Dikarya</taxon>
        <taxon>Ascomycota</taxon>
        <taxon>Pezizomycotina</taxon>
        <taxon>Sordariomycetes</taxon>
        <taxon>Hypocreomycetidae</taxon>
        <taxon>Hypocreales</taxon>
        <taxon>Ophiocordycipitaceae</taxon>
        <taxon>Ophiocordyceps</taxon>
    </lineage>
</organism>
<evidence type="ECO:0000313" key="4">
    <source>
        <dbReference type="Proteomes" id="UP000037136"/>
    </source>
</evidence>
<dbReference type="STRING" id="268505.A0A2A9P7F1"/>
<dbReference type="GO" id="GO:0008270">
    <property type="term" value="F:zinc ion binding"/>
    <property type="evidence" value="ECO:0007669"/>
    <property type="project" value="InterPro"/>
</dbReference>
<keyword evidence="4" id="KW-1185">Reference proteome</keyword>
<sequence length="416" mass="46369">MPPRRSHRKSRAGCRRCKSRKIKCDEVHPRCGNCVKHGVLCDFENGPVPPRKPIAAGLSPVPSPGLSPDPVSVGSDRLMELRLLHHFTTSTAKTLFVRPSPADDVWMRAVPLIAFQGRPYLMDAILSVAALHLRTLCPDDSILVRASHAYSDASLTAYCAAVERGITAANAEALFLTATLIAFRSSASRLFLKDDSEPDTAPNTRYVLPMAWFHAFQSVKSIISTSWQWIQDSDVVKTVIDSQPNWKQDTNTLHDDSFFAHLLDGLDQELADEPLQHVSATSQGYFYAVSVLTWAHKSAYAPAALAFPAGVSGRFVELIEEKRPRALAILACFYALLKRVDGVWWLSDMARREVAGLSSLFDPASPWRRHLEWPIRVSVWDGSNVPPDLWGVDCETQPQEERRLVETMWLSMEAPV</sequence>
<reference evidence="3 4" key="2">
    <citation type="journal article" date="2017" name="Sci. Rep.">
        <title>Ant-infecting Ophiocordyceps genomes reveal a high diversity of potential behavioral manipulation genes and a possible major role for enterotoxins.</title>
        <authorList>
            <person name="de Bekker C."/>
            <person name="Ohm R.A."/>
            <person name="Evans H.C."/>
            <person name="Brachmann A."/>
            <person name="Hughes D.P."/>
        </authorList>
    </citation>
    <scope>NUCLEOTIDE SEQUENCE [LARGE SCALE GENOMIC DNA]</scope>
    <source>
        <strain evidence="3 4">SC16a</strain>
    </source>
</reference>
<dbReference type="PROSITE" id="PS50048">
    <property type="entry name" value="ZN2_CY6_FUNGAL_2"/>
    <property type="match status" value="1"/>
</dbReference>
<protein>
    <recommendedName>
        <fullName evidence="2">Zn(2)-C6 fungal-type domain-containing protein</fullName>
    </recommendedName>
</protein>
<reference evidence="3 4" key="1">
    <citation type="journal article" date="2015" name="BMC Genomics">
        <title>Gene expression during zombie ant biting behavior reflects the complexity underlying fungal parasitic behavioral manipulation.</title>
        <authorList>
            <person name="de Bekker C."/>
            <person name="Ohm R.A."/>
            <person name="Loreto R.G."/>
            <person name="Sebastian A."/>
            <person name="Albert I."/>
            <person name="Merrow M."/>
            <person name="Brachmann A."/>
            <person name="Hughes D.P."/>
        </authorList>
    </citation>
    <scope>NUCLEOTIDE SEQUENCE [LARGE SCALE GENOMIC DNA]</scope>
    <source>
        <strain evidence="3 4">SC16a</strain>
    </source>
</reference>
<dbReference type="Proteomes" id="UP000037136">
    <property type="component" value="Unassembled WGS sequence"/>
</dbReference>
<dbReference type="InterPro" id="IPR052400">
    <property type="entry name" value="Zn2-C6_fungal_TF"/>
</dbReference>
<dbReference type="PROSITE" id="PS00463">
    <property type="entry name" value="ZN2_CY6_FUNGAL_1"/>
    <property type="match status" value="1"/>
</dbReference>
<name>A0A2A9P7F1_OPHUN</name>
<feature type="domain" description="Zn(2)-C6 fungal-type" evidence="2">
    <location>
        <begin position="13"/>
        <end position="43"/>
    </location>
</feature>
<dbReference type="Gene3D" id="4.10.240.10">
    <property type="entry name" value="Zn(2)-C6 fungal-type DNA-binding domain"/>
    <property type="match status" value="1"/>
</dbReference>
<dbReference type="Pfam" id="PF11951">
    <property type="entry name" value="Fungal_trans_2"/>
    <property type="match status" value="1"/>
</dbReference>
<dbReference type="OrthoDB" id="3031538at2759"/>
<dbReference type="Pfam" id="PF00172">
    <property type="entry name" value="Zn_clus"/>
    <property type="match status" value="1"/>
</dbReference>
<comment type="caution">
    <text evidence="3">The sequence shown here is derived from an EMBL/GenBank/DDBJ whole genome shotgun (WGS) entry which is preliminary data.</text>
</comment>
<dbReference type="InterPro" id="IPR021858">
    <property type="entry name" value="Fun_TF"/>
</dbReference>
<dbReference type="PANTHER" id="PTHR47657:SF14">
    <property type="entry name" value="ZN(2)-C6 FUNGAL-TYPE DOMAIN-CONTAINING PROTEIN"/>
    <property type="match status" value="1"/>
</dbReference>
<dbReference type="InterPro" id="IPR036864">
    <property type="entry name" value="Zn2-C6_fun-type_DNA-bd_sf"/>
</dbReference>
<accession>A0A2A9P7F1</accession>
<dbReference type="PANTHER" id="PTHR47657">
    <property type="entry name" value="STEROL REGULATORY ELEMENT-BINDING PROTEIN ECM22"/>
    <property type="match status" value="1"/>
</dbReference>
<gene>
    <name evidence="3" type="ORF">XA68_15319</name>
</gene>
<dbReference type="CDD" id="cd00067">
    <property type="entry name" value="GAL4"/>
    <property type="match status" value="1"/>
</dbReference>
<dbReference type="InterPro" id="IPR001138">
    <property type="entry name" value="Zn2Cys6_DnaBD"/>
</dbReference>
<dbReference type="GO" id="GO:0000981">
    <property type="term" value="F:DNA-binding transcription factor activity, RNA polymerase II-specific"/>
    <property type="evidence" value="ECO:0007669"/>
    <property type="project" value="InterPro"/>
</dbReference>
<proteinExistence type="predicted"/>
<dbReference type="SUPFAM" id="SSF57701">
    <property type="entry name" value="Zn2/Cys6 DNA-binding domain"/>
    <property type="match status" value="1"/>
</dbReference>
<dbReference type="EMBL" id="LAZP02000435">
    <property type="protein sequence ID" value="PFH57248.1"/>
    <property type="molecule type" value="Genomic_DNA"/>
</dbReference>
<evidence type="ECO:0000313" key="3">
    <source>
        <dbReference type="EMBL" id="PFH57248.1"/>
    </source>
</evidence>
<dbReference type="AlphaFoldDB" id="A0A2A9P7F1"/>
<evidence type="ECO:0000259" key="2">
    <source>
        <dbReference type="PROSITE" id="PS50048"/>
    </source>
</evidence>